<reference evidence="1 2" key="1">
    <citation type="submission" date="2014-11" db="EMBL/GenBank/DDBJ databases">
        <authorList>
            <person name="Urmite Genomes Urmite Genomes"/>
        </authorList>
    </citation>
    <scope>NUCLEOTIDE SEQUENCE [LARGE SCALE GENOMIC DNA]</scope>
    <source>
        <strain evidence="1 2">Oc5</strain>
    </source>
</reference>
<dbReference type="InterPro" id="IPR007546">
    <property type="entry name" value="DUF503"/>
</dbReference>
<gene>
    <name evidence="1" type="ORF">BN997_04205</name>
</gene>
<evidence type="ECO:0000313" key="2">
    <source>
        <dbReference type="Proteomes" id="UP000040453"/>
    </source>
</evidence>
<dbReference type="Pfam" id="PF04456">
    <property type="entry name" value="DUF503"/>
    <property type="match status" value="1"/>
</dbReference>
<dbReference type="AlphaFoldDB" id="A0A0A1MZW6"/>
<evidence type="ECO:0000313" key="1">
    <source>
        <dbReference type="EMBL" id="CEI84261.1"/>
    </source>
</evidence>
<sequence>MILYAEVECMLYEGNSLKAKRSVLKRVMNKLRQSFNVSVTELEFHDLWQRTKLGIVIISTDYVHAEKVIQQALHTIDSFSELERTITNIERL</sequence>
<evidence type="ECO:0008006" key="3">
    <source>
        <dbReference type="Google" id="ProtNLM"/>
    </source>
</evidence>
<dbReference type="PANTHER" id="PTHR36441:SF1">
    <property type="entry name" value="DUF503 DOMAIN-CONTAINING PROTEIN"/>
    <property type="match status" value="1"/>
</dbReference>
<dbReference type="InterPro" id="IPR036746">
    <property type="entry name" value="TT1725-like_sf"/>
</dbReference>
<proteinExistence type="predicted"/>
<name>A0A0A1MZW6_9BACI</name>
<dbReference type="Gene3D" id="3.30.70.1120">
    <property type="entry name" value="TT1725-like"/>
    <property type="match status" value="1"/>
</dbReference>
<dbReference type="PANTHER" id="PTHR36441">
    <property type="entry name" value="HYPOTHETICAL CYTOSOLIC PROTEIN"/>
    <property type="match status" value="1"/>
</dbReference>
<dbReference type="SUPFAM" id="SSF103007">
    <property type="entry name" value="Hypothetical protein TT1725"/>
    <property type="match status" value="1"/>
</dbReference>
<dbReference type="OrthoDB" id="9809023at2"/>
<dbReference type="Proteomes" id="UP000040453">
    <property type="component" value="Unassembled WGS sequence"/>
</dbReference>
<organism evidence="1 2">
    <name type="scientific">Oceanobacillus oncorhynchi</name>
    <dbReference type="NCBI Taxonomy" id="545501"/>
    <lineage>
        <taxon>Bacteria</taxon>
        <taxon>Bacillati</taxon>
        <taxon>Bacillota</taxon>
        <taxon>Bacilli</taxon>
        <taxon>Bacillales</taxon>
        <taxon>Bacillaceae</taxon>
        <taxon>Oceanobacillus</taxon>
    </lineage>
</organism>
<dbReference type="EMBL" id="CDGG01000001">
    <property type="protein sequence ID" value="CEI84261.1"/>
    <property type="molecule type" value="Genomic_DNA"/>
</dbReference>
<dbReference type="RefSeq" id="WP_042534970.1">
    <property type="nucleotide sequence ID" value="NZ_CAXOIH010000001.1"/>
</dbReference>
<dbReference type="STRING" id="545501.BN997_04205"/>
<keyword evidence="2" id="KW-1185">Reference proteome</keyword>
<protein>
    <recommendedName>
        <fullName evidence="3">YlxP-like protein</fullName>
    </recommendedName>
</protein>
<accession>A0A0A1MZW6</accession>